<keyword evidence="9" id="KW-0406">Ion transport</keyword>
<keyword evidence="5" id="KW-0762">Sugar transport</keyword>
<evidence type="ECO:0000256" key="13">
    <source>
        <dbReference type="ARBA" id="ARBA00023237"/>
    </source>
</evidence>
<dbReference type="InterPro" id="IPR003715">
    <property type="entry name" value="Poly_export_N"/>
</dbReference>
<keyword evidence="4" id="KW-1134">Transmembrane beta strand</keyword>
<dbReference type="InterPro" id="IPR049712">
    <property type="entry name" value="Poly_export"/>
</dbReference>
<accession>A0ABT0Z401</accession>
<evidence type="ECO:0000256" key="6">
    <source>
        <dbReference type="ARBA" id="ARBA00022692"/>
    </source>
</evidence>
<comment type="subcellular location">
    <subcellularLocation>
        <location evidence="1">Cell outer membrane</location>
        <topology evidence="1">Multi-pass membrane protein</topology>
    </subcellularLocation>
</comment>
<evidence type="ECO:0000256" key="9">
    <source>
        <dbReference type="ARBA" id="ARBA00023065"/>
    </source>
</evidence>
<keyword evidence="15" id="KW-1133">Transmembrane helix</keyword>
<reference evidence="18" key="1">
    <citation type="submission" date="2022-06" db="EMBL/GenBank/DDBJ databases">
        <title>Gramella sediminis sp. nov., isolated from deep-sea sediment of the Indian Ocean.</title>
        <authorList>
            <person name="Yang L."/>
        </authorList>
    </citation>
    <scope>NUCLEOTIDE SEQUENCE</scope>
    <source>
        <strain evidence="18">HMD3159</strain>
    </source>
</reference>
<gene>
    <name evidence="18" type="ORF">NE848_13820</name>
</gene>
<feature type="domain" description="Polysaccharide export protein N-terminal" evidence="16">
    <location>
        <begin position="49"/>
        <end position="146"/>
    </location>
</feature>
<keyword evidence="13" id="KW-0998">Cell outer membrane</keyword>
<dbReference type="RefSeq" id="WP_252114619.1">
    <property type="nucleotide sequence ID" value="NZ_JAMSCK010000005.1"/>
</dbReference>
<dbReference type="InterPro" id="IPR054765">
    <property type="entry name" value="SLBB_dom"/>
</dbReference>
<evidence type="ECO:0000256" key="11">
    <source>
        <dbReference type="ARBA" id="ARBA00023136"/>
    </source>
</evidence>
<dbReference type="Pfam" id="PF02563">
    <property type="entry name" value="Poly_export"/>
    <property type="match status" value="1"/>
</dbReference>
<proteinExistence type="inferred from homology"/>
<evidence type="ECO:0000256" key="7">
    <source>
        <dbReference type="ARBA" id="ARBA00022729"/>
    </source>
</evidence>
<keyword evidence="14" id="KW-0449">Lipoprotein</keyword>
<keyword evidence="7" id="KW-0732">Signal</keyword>
<evidence type="ECO:0000256" key="15">
    <source>
        <dbReference type="SAM" id="Phobius"/>
    </source>
</evidence>
<dbReference type="Proteomes" id="UP001155077">
    <property type="component" value="Unassembled WGS sequence"/>
</dbReference>
<keyword evidence="10" id="KW-0626">Porin</keyword>
<feature type="transmembrane region" description="Helical" evidence="15">
    <location>
        <begin position="242"/>
        <end position="262"/>
    </location>
</feature>
<sequence>MKDNKLKIMREILILLSCSIFFISCATKDEIVYFENVKSLEGKENLLNYEPIIEPNDVLSVRVSSSSINEEIVKPFQMRNENQQGNSGGGNQSASLSGYLVSPDGTIQFPVLGEIKVKGLTRTQIQEKLESEIKAYVNDPIVDVRLMNFSVTVLGEVNSPGRVQISDGRVSMPELIAMVGDISYDGKRENITIIREKNGVKSVGTIDMTETDLFYSPYFYLKQNDIVYVEPSYRAIKSAGFFTSYQGIISLGTTIISLYLLINSL</sequence>
<dbReference type="Gene3D" id="3.30.1950.10">
    <property type="entry name" value="wza like domain"/>
    <property type="match status" value="1"/>
</dbReference>
<protein>
    <submittedName>
        <fullName evidence="18">Polysaccharide biosynthesis/export family protein</fullName>
    </submittedName>
</protein>
<evidence type="ECO:0000256" key="5">
    <source>
        <dbReference type="ARBA" id="ARBA00022597"/>
    </source>
</evidence>
<keyword evidence="6 15" id="KW-0812">Transmembrane</keyword>
<dbReference type="EMBL" id="JAMSCK010000005">
    <property type="protein sequence ID" value="MCM8570467.1"/>
    <property type="molecule type" value="Genomic_DNA"/>
</dbReference>
<keyword evidence="8" id="KW-0625">Polysaccharide transport</keyword>
<evidence type="ECO:0000256" key="10">
    <source>
        <dbReference type="ARBA" id="ARBA00023114"/>
    </source>
</evidence>
<name>A0ABT0Z401_9FLAO</name>
<evidence type="ECO:0000313" key="18">
    <source>
        <dbReference type="EMBL" id="MCM8570467.1"/>
    </source>
</evidence>
<dbReference type="PANTHER" id="PTHR33619:SF3">
    <property type="entry name" value="POLYSACCHARIDE EXPORT PROTEIN GFCE-RELATED"/>
    <property type="match status" value="1"/>
</dbReference>
<dbReference type="PROSITE" id="PS51257">
    <property type="entry name" value="PROKAR_LIPOPROTEIN"/>
    <property type="match status" value="1"/>
</dbReference>
<evidence type="ECO:0000256" key="2">
    <source>
        <dbReference type="ARBA" id="ARBA00009450"/>
    </source>
</evidence>
<evidence type="ECO:0000256" key="4">
    <source>
        <dbReference type="ARBA" id="ARBA00022452"/>
    </source>
</evidence>
<keyword evidence="19" id="KW-1185">Reference proteome</keyword>
<evidence type="ECO:0000256" key="3">
    <source>
        <dbReference type="ARBA" id="ARBA00022448"/>
    </source>
</evidence>
<evidence type="ECO:0000256" key="8">
    <source>
        <dbReference type="ARBA" id="ARBA00023047"/>
    </source>
</evidence>
<evidence type="ECO:0000256" key="14">
    <source>
        <dbReference type="ARBA" id="ARBA00023288"/>
    </source>
</evidence>
<keyword evidence="12" id="KW-0564">Palmitate</keyword>
<evidence type="ECO:0000256" key="1">
    <source>
        <dbReference type="ARBA" id="ARBA00004571"/>
    </source>
</evidence>
<comment type="similarity">
    <text evidence="2">Belongs to the BexD/CtrA/VexA family.</text>
</comment>
<keyword evidence="11 15" id="KW-0472">Membrane</keyword>
<dbReference type="PANTHER" id="PTHR33619">
    <property type="entry name" value="POLYSACCHARIDE EXPORT PROTEIN GFCE-RELATED"/>
    <property type="match status" value="1"/>
</dbReference>
<comment type="caution">
    <text evidence="18">The sequence shown here is derived from an EMBL/GenBank/DDBJ whole genome shotgun (WGS) entry which is preliminary data.</text>
</comment>
<evidence type="ECO:0000256" key="12">
    <source>
        <dbReference type="ARBA" id="ARBA00023139"/>
    </source>
</evidence>
<evidence type="ECO:0000313" key="19">
    <source>
        <dbReference type="Proteomes" id="UP001155077"/>
    </source>
</evidence>
<dbReference type="Pfam" id="PF22461">
    <property type="entry name" value="SLBB_2"/>
    <property type="match status" value="1"/>
</dbReference>
<evidence type="ECO:0000259" key="17">
    <source>
        <dbReference type="Pfam" id="PF22461"/>
    </source>
</evidence>
<organism evidence="18 19">
    <name type="scientific">Gramella jeungdoensis</name>
    <dbReference type="NCBI Taxonomy" id="708091"/>
    <lineage>
        <taxon>Bacteria</taxon>
        <taxon>Pseudomonadati</taxon>
        <taxon>Bacteroidota</taxon>
        <taxon>Flavobacteriia</taxon>
        <taxon>Flavobacteriales</taxon>
        <taxon>Flavobacteriaceae</taxon>
        <taxon>Christiangramia</taxon>
    </lineage>
</organism>
<keyword evidence="3" id="KW-0813">Transport</keyword>
<evidence type="ECO:0000259" key="16">
    <source>
        <dbReference type="Pfam" id="PF02563"/>
    </source>
</evidence>
<feature type="domain" description="SLBB" evidence="17">
    <location>
        <begin position="151"/>
        <end position="229"/>
    </location>
</feature>